<feature type="region of interest" description="Disordered" evidence="4">
    <location>
        <begin position="152"/>
        <end position="184"/>
    </location>
</feature>
<comment type="caution">
    <text evidence="7">The sequence shown here is derived from an EMBL/GenBank/DDBJ whole genome shotgun (WGS) entry which is preliminary data.</text>
</comment>
<evidence type="ECO:0000259" key="6">
    <source>
        <dbReference type="Pfam" id="PF04577"/>
    </source>
</evidence>
<dbReference type="PANTHER" id="PTHR20961">
    <property type="entry name" value="GLYCOSYLTRANSFERASE"/>
    <property type="match status" value="1"/>
</dbReference>
<feature type="compositionally biased region" description="Polar residues" evidence="4">
    <location>
        <begin position="531"/>
        <end position="542"/>
    </location>
</feature>
<name>A0AAE0BLK6_9CHLO</name>
<evidence type="ECO:0000256" key="2">
    <source>
        <dbReference type="ARBA" id="ARBA00022679"/>
    </source>
</evidence>
<evidence type="ECO:0000313" key="7">
    <source>
        <dbReference type="EMBL" id="KAK3238858.1"/>
    </source>
</evidence>
<feature type="domain" description="Glycosyltransferase 61 catalytic" evidence="6">
    <location>
        <begin position="584"/>
        <end position="677"/>
    </location>
</feature>
<evidence type="ECO:0000256" key="4">
    <source>
        <dbReference type="SAM" id="MobiDB-lite"/>
    </source>
</evidence>
<keyword evidence="5" id="KW-1133">Transmembrane helix</keyword>
<proteinExistence type="predicted"/>
<accession>A0AAE0BLK6</accession>
<evidence type="ECO:0000256" key="5">
    <source>
        <dbReference type="SAM" id="Phobius"/>
    </source>
</evidence>
<sequence length="748" mass="82766">MFCQLIERLRGRSQLGLPPLPGERQSGRSYSSLSYVFSAALGMWITMLFLRPTSTMEPSLGRRRHVEKVHDYRRHSGAGAHHDFSLSEDADAEADALHEEKTHRERIEPLNLAQDVFHDPKAVHLNPFHPKYKDYLTQAQAVKGDSATLVGGREVSETSQGGQEAPGNFSVLQSGGSAHSDVADPDHLSFKERAAVIRQRVQHQSHFENTHRAIPADVAAPVRASKDLSMDSRSSHCDEHFGDAYVSLWDGLRKEICSPLFGSTDGGINQAHEVSGHLRCRVARDAHLPAPTAPHTLCDVRGLRVDPMKAHHERCPKHRPGYMCDGQKTHHRYSVGAFGACCQMQGRAQLDLEQFPRDHLRDIFESFDASCVEADIEEMPVLLVTRERDEYSNVFHVLTDVFNSFIALRMFNLVDEPRRIVILDDHQPGGLDGLWAAVVAGAEAGARAAGNPWGAVDASGTPLLRRLHDITTPTIFRHAIFVPPGYSSIMFAHIDQPNSCPQQFGLWRDFRRFLLQPFGLAHAADLEEGQRSTMPANSTSRDTLPHRNLPSAVAREPRQVDPGRRSLFDGLAEMSGAGQEGAVGAVDSDAEPLRVTYISRRPYVGADGHQKSTARRIGNEAELITMLKTMPGAVIELVDLATMRLPEQLEVLANTDILLGMHGAGLAWVVALAPHAALLEIWPQASGMWRCYEHMATWSGVLYRRVTHPRQALGSVTMVDVPSVAKAIKEVIVEVFRRRDGSSHTLTL</sequence>
<keyword evidence="5" id="KW-0812">Transmembrane</keyword>
<dbReference type="Pfam" id="PF04577">
    <property type="entry name" value="Glyco_transf_61"/>
    <property type="match status" value="1"/>
</dbReference>
<organism evidence="7 8">
    <name type="scientific">Cymbomonas tetramitiformis</name>
    <dbReference type="NCBI Taxonomy" id="36881"/>
    <lineage>
        <taxon>Eukaryota</taxon>
        <taxon>Viridiplantae</taxon>
        <taxon>Chlorophyta</taxon>
        <taxon>Pyramimonadophyceae</taxon>
        <taxon>Pyramimonadales</taxon>
        <taxon>Pyramimonadaceae</taxon>
        <taxon>Cymbomonas</taxon>
    </lineage>
</organism>
<dbReference type="Proteomes" id="UP001190700">
    <property type="component" value="Unassembled WGS sequence"/>
</dbReference>
<keyword evidence="5" id="KW-0472">Membrane</keyword>
<gene>
    <name evidence="7" type="ORF">CYMTET_51167</name>
</gene>
<dbReference type="InterPro" id="IPR007657">
    <property type="entry name" value="Glycosyltransferase_61"/>
</dbReference>
<keyword evidence="8" id="KW-1185">Reference proteome</keyword>
<reference evidence="7 8" key="1">
    <citation type="journal article" date="2015" name="Genome Biol. Evol.">
        <title>Comparative Genomics of a Bacterivorous Green Alga Reveals Evolutionary Causalities and Consequences of Phago-Mixotrophic Mode of Nutrition.</title>
        <authorList>
            <person name="Burns J.A."/>
            <person name="Paasch A."/>
            <person name="Narechania A."/>
            <person name="Kim E."/>
        </authorList>
    </citation>
    <scope>NUCLEOTIDE SEQUENCE [LARGE SCALE GENOMIC DNA]</scope>
    <source>
        <strain evidence="7 8">PLY_AMNH</strain>
    </source>
</reference>
<keyword evidence="1" id="KW-0328">Glycosyltransferase</keyword>
<dbReference type="EMBL" id="LGRX02034086">
    <property type="protein sequence ID" value="KAK3238858.1"/>
    <property type="molecule type" value="Genomic_DNA"/>
</dbReference>
<dbReference type="AlphaFoldDB" id="A0AAE0BLK6"/>
<dbReference type="GO" id="GO:0016763">
    <property type="term" value="F:pentosyltransferase activity"/>
    <property type="evidence" value="ECO:0007669"/>
    <property type="project" value="UniProtKB-ARBA"/>
</dbReference>
<keyword evidence="2" id="KW-0808">Transferase</keyword>
<evidence type="ECO:0000313" key="8">
    <source>
        <dbReference type="Proteomes" id="UP001190700"/>
    </source>
</evidence>
<dbReference type="InterPro" id="IPR049625">
    <property type="entry name" value="Glyco_transf_61_cat"/>
</dbReference>
<protein>
    <recommendedName>
        <fullName evidence="6">Glycosyltransferase 61 catalytic domain-containing protein</fullName>
    </recommendedName>
</protein>
<feature type="transmembrane region" description="Helical" evidence="5">
    <location>
        <begin position="33"/>
        <end position="50"/>
    </location>
</feature>
<feature type="region of interest" description="Disordered" evidence="4">
    <location>
        <begin position="529"/>
        <end position="562"/>
    </location>
</feature>
<dbReference type="GO" id="GO:0005794">
    <property type="term" value="C:Golgi apparatus"/>
    <property type="evidence" value="ECO:0007669"/>
    <property type="project" value="UniProtKB-ARBA"/>
</dbReference>
<evidence type="ECO:0000256" key="1">
    <source>
        <dbReference type="ARBA" id="ARBA00022676"/>
    </source>
</evidence>
<evidence type="ECO:0000256" key="3">
    <source>
        <dbReference type="ARBA" id="ARBA00023180"/>
    </source>
</evidence>
<keyword evidence="3" id="KW-0325">Glycoprotein</keyword>